<feature type="compositionally biased region" description="Basic and acidic residues" evidence="2">
    <location>
        <begin position="392"/>
        <end position="404"/>
    </location>
</feature>
<dbReference type="InterPro" id="IPR036397">
    <property type="entry name" value="RNaseH_sf"/>
</dbReference>
<dbReference type="InterPro" id="IPR054353">
    <property type="entry name" value="IstA-like_C"/>
</dbReference>
<evidence type="ECO:0000259" key="4">
    <source>
        <dbReference type="PROSITE" id="PS50994"/>
    </source>
</evidence>
<dbReference type="PANTHER" id="PTHR35004:SF8">
    <property type="entry name" value="TRANSPOSASE RV3428C-RELATED"/>
    <property type="match status" value="1"/>
</dbReference>
<evidence type="ECO:0000259" key="3">
    <source>
        <dbReference type="PROSITE" id="PS50532"/>
    </source>
</evidence>
<evidence type="ECO:0000313" key="6">
    <source>
        <dbReference type="Proteomes" id="UP000068164"/>
    </source>
</evidence>
<name>A0A109JHA3_9HYPH</name>
<feature type="region of interest" description="Disordered" evidence="2">
    <location>
        <begin position="384"/>
        <end position="404"/>
    </location>
</feature>
<feature type="domain" description="Integrase catalytic" evidence="4">
    <location>
        <begin position="129"/>
        <end position="316"/>
    </location>
</feature>
<accession>A0A109JHA3</accession>
<dbReference type="AlphaFoldDB" id="A0A109JHA3"/>
<sequence>MPAKRRLTMRQLRQMLRLAGSGTSSREIAVVLGIARSTVQDNLRRAAAIGLSWPLPGELTDDALENKLFARNGIKQGTRRRVEPNWADLAVELKKPGVTLLILWEEYRGSHPDGYGYSRFCELFRSFEQRLSPTMRQEYVAGDKVFVDYSGKKIPIVDRKTGEIREAEIFVAVLGASSFTYAEATWTQTLPDWIGSHVRMFRFFGGVPRLIVPDNLKSGVSRASFYDPEINRSYGMMASHYGVGVLPARPRRPKDKSKVENGVRFAQSCILGRLRNQTFFSLAEANAAISQALDRINDHVMRRLGVSRRQLFESVERAALASLPGEDYEFAEWRLARVSTDYHVEFKTFLYSVPHSLIRQQVDLRATARTIEIFHRGKRVAVHQRRYGGPRHGTDPDHMPSSHRRYAEWTPDRFRRWAASIGPQTEGLVIAILASRPHPEQGFRTCLGVLRLFRDIDRNRAEAVSARAVEIGGLNCKSIASLLANHKAGRHSTEPTAIVDHANLRGPDYFH</sequence>
<dbReference type="InterPro" id="IPR036388">
    <property type="entry name" value="WH-like_DNA-bd_sf"/>
</dbReference>
<dbReference type="EMBL" id="LNCD01000095">
    <property type="protein sequence ID" value="KWV48903.1"/>
    <property type="molecule type" value="Genomic_DNA"/>
</dbReference>
<dbReference type="PROSITE" id="PS50994">
    <property type="entry name" value="INTEGRASE"/>
    <property type="match status" value="1"/>
</dbReference>
<evidence type="ECO:0000256" key="1">
    <source>
        <dbReference type="ARBA" id="ARBA00009277"/>
    </source>
</evidence>
<dbReference type="Gene3D" id="3.30.420.10">
    <property type="entry name" value="Ribonuclease H-like superfamily/Ribonuclease H"/>
    <property type="match status" value="1"/>
</dbReference>
<dbReference type="Gene3D" id="1.10.10.10">
    <property type="entry name" value="Winged helix-like DNA-binding domain superfamily/Winged helix DNA-binding domain"/>
    <property type="match status" value="1"/>
</dbReference>
<dbReference type="SUPFAM" id="SSF53098">
    <property type="entry name" value="Ribonuclease H-like"/>
    <property type="match status" value="1"/>
</dbReference>
<dbReference type="Proteomes" id="UP000068164">
    <property type="component" value="Unassembled WGS sequence"/>
</dbReference>
<evidence type="ECO:0000256" key="2">
    <source>
        <dbReference type="SAM" id="MobiDB-lite"/>
    </source>
</evidence>
<comment type="similarity">
    <text evidence="1">Belongs to the transposase IS21/IS408/IS1162 family.</text>
</comment>
<dbReference type="InterPro" id="IPR012337">
    <property type="entry name" value="RNaseH-like_sf"/>
</dbReference>
<dbReference type="NCBIfam" id="NF033546">
    <property type="entry name" value="transpos_IS21"/>
    <property type="match status" value="1"/>
</dbReference>
<dbReference type="GO" id="GO:0015074">
    <property type="term" value="P:DNA integration"/>
    <property type="evidence" value="ECO:0007669"/>
    <property type="project" value="InterPro"/>
</dbReference>
<dbReference type="InterPro" id="IPR017895">
    <property type="entry name" value="HTH_IS408/IS1162_type"/>
</dbReference>
<gene>
    <name evidence="5" type="ORF">AS026_11830</name>
</gene>
<dbReference type="PANTHER" id="PTHR35004">
    <property type="entry name" value="TRANSPOSASE RV3428C-RELATED"/>
    <property type="match status" value="1"/>
</dbReference>
<dbReference type="OrthoDB" id="2065409at2"/>
<keyword evidence="6" id="KW-1185">Reference proteome</keyword>
<dbReference type="InterPro" id="IPR001584">
    <property type="entry name" value="Integrase_cat-core"/>
</dbReference>
<proteinExistence type="inferred from homology"/>
<evidence type="ECO:0000313" key="5">
    <source>
        <dbReference type="EMBL" id="KWV48903.1"/>
    </source>
</evidence>
<comment type="caution">
    <text evidence="5">The sequence shown here is derived from an EMBL/GenBank/DDBJ whole genome shotgun (WGS) entry which is preliminary data.</text>
</comment>
<organism evidence="5 6">
    <name type="scientific">Rhizobium altiplani</name>
    <dbReference type="NCBI Taxonomy" id="1864509"/>
    <lineage>
        <taxon>Bacteria</taxon>
        <taxon>Pseudomonadati</taxon>
        <taxon>Pseudomonadota</taxon>
        <taxon>Alphaproteobacteria</taxon>
        <taxon>Hyphomicrobiales</taxon>
        <taxon>Rhizobiaceae</taxon>
        <taxon>Rhizobium/Agrobacterium group</taxon>
        <taxon>Rhizobium</taxon>
    </lineage>
</organism>
<feature type="domain" description="HTH IS408-type" evidence="3">
    <location>
        <begin position="12"/>
        <end position="93"/>
    </location>
</feature>
<dbReference type="GO" id="GO:0003676">
    <property type="term" value="F:nucleic acid binding"/>
    <property type="evidence" value="ECO:0007669"/>
    <property type="project" value="InterPro"/>
</dbReference>
<dbReference type="Pfam" id="PF22483">
    <property type="entry name" value="Mu-transpos_C_2"/>
    <property type="match status" value="1"/>
</dbReference>
<dbReference type="PROSITE" id="PS50532">
    <property type="entry name" value="HTH_IS408"/>
    <property type="match status" value="1"/>
</dbReference>
<reference evidence="5 6" key="1">
    <citation type="submission" date="2015-11" db="EMBL/GenBank/DDBJ databases">
        <title>Draft Genome Sequence of the Strain BR 10423 (Rhizobium sp.) isolated from nodules of Mimosa pudica.</title>
        <authorList>
            <person name="Barauna A.C."/>
            <person name="Zilli J.E."/>
            <person name="Simoes-Araujo J.L."/>
            <person name="Reis V.M."/>
            <person name="James E.K."/>
            <person name="Reis F.B.Jr."/>
            <person name="Rouws L.F."/>
            <person name="Passos S.R."/>
            <person name="Gois S.R."/>
        </authorList>
    </citation>
    <scope>NUCLEOTIDE SEQUENCE [LARGE SCALE GENOMIC DNA]</scope>
    <source>
        <strain evidence="5 6">BR10423</strain>
    </source>
</reference>
<protein>
    <submittedName>
        <fullName evidence="5">Integrase</fullName>
    </submittedName>
</protein>